<dbReference type="PANTHER" id="PTHR40266">
    <property type="entry name" value="TOXIN HIGB-1"/>
    <property type="match status" value="1"/>
</dbReference>
<dbReference type="InterPro" id="IPR035093">
    <property type="entry name" value="RelE/ParE_toxin_dom_sf"/>
</dbReference>
<proteinExistence type="predicted"/>
<protein>
    <submittedName>
        <fullName evidence="1">Toxin HigB</fullName>
    </submittedName>
</protein>
<dbReference type="SUPFAM" id="SSF143011">
    <property type="entry name" value="RelE-like"/>
    <property type="match status" value="1"/>
</dbReference>
<reference evidence="1" key="1">
    <citation type="submission" date="2018-06" db="EMBL/GenBank/DDBJ databases">
        <authorList>
            <person name="Zhirakovskaya E."/>
        </authorList>
    </citation>
    <scope>NUCLEOTIDE SEQUENCE</scope>
</reference>
<name>A0A3B0UZL5_9ZZZZ</name>
<accession>A0A3B0UZL5</accession>
<sequence>MFTGEACHIHALTFNVMRYTLHRMIQSFKDKEAERIFNRQRSRKLPNNIQQVALRKLRMINRAITLNDLRIPPANRLEKLKGNRQGQYSIRINNQWRICFEWQDGDAYKVEIVDYH</sequence>
<dbReference type="PANTHER" id="PTHR40266:SF2">
    <property type="entry name" value="TOXIN HIGB-1"/>
    <property type="match status" value="1"/>
</dbReference>
<gene>
    <name evidence="1" type="ORF">MNBD_CHLOROFLEXI01-3483</name>
</gene>
<organism evidence="1">
    <name type="scientific">hydrothermal vent metagenome</name>
    <dbReference type="NCBI Taxonomy" id="652676"/>
    <lineage>
        <taxon>unclassified sequences</taxon>
        <taxon>metagenomes</taxon>
        <taxon>ecological metagenomes</taxon>
    </lineage>
</organism>
<dbReference type="Pfam" id="PF05015">
    <property type="entry name" value="HigB-like_toxin"/>
    <property type="match status" value="1"/>
</dbReference>
<dbReference type="Gene3D" id="3.30.2310.20">
    <property type="entry name" value="RelE-like"/>
    <property type="match status" value="1"/>
</dbReference>
<dbReference type="InterPro" id="IPR007711">
    <property type="entry name" value="HigB-1"/>
</dbReference>
<dbReference type="EMBL" id="UOEU01000024">
    <property type="protein sequence ID" value="VAW30059.1"/>
    <property type="molecule type" value="Genomic_DNA"/>
</dbReference>
<dbReference type="AlphaFoldDB" id="A0A3B0UZL5"/>
<evidence type="ECO:0000313" key="1">
    <source>
        <dbReference type="EMBL" id="VAW30059.1"/>
    </source>
</evidence>